<evidence type="ECO:0000313" key="4">
    <source>
        <dbReference type="Proteomes" id="UP000799421"/>
    </source>
</evidence>
<sequence length="261" mass="29008">MTMLSLVPNEAGLLRPSLMGPRLTSLKLPREMPRKLVKQWRSGRSGSAAWQSATGAPSRLTALKDPRDPRQFRETALDTRDDQERDALKLVQNDNAVEDFTLLENNAKKLRESVEQTKSESGVIKGVEGILASLHRFREPGAALASMKPLPIGGVGGGINVLTVQRARDDIYMCDRETYGSWREGLNDQLKQFETELTNTVLRLEGKVDLVNLELDLKDLSEAKGAVHDTQDSFCYPGTRVAILEDLTRWASIPPEGEKIL</sequence>
<feature type="region of interest" description="Disordered" evidence="2">
    <location>
        <begin position="40"/>
        <end position="71"/>
    </location>
</feature>
<name>A0A6A7BVF7_9PEZI</name>
<dbReference type="OrthoDB" id="5106486at2759"/>
<feature type="compositionally biased region" description="Polar residues" evidence="2">
    <location>
        <begin position="42"/>
        <end position="55"/>
    </location>
</feature>
<proteinExistence type="predicted"/>
<organism evidence="3 4">
    <name type="scientific">Piedraia hortae CBS 480.64</name>
    <dbReference type="NCBI Taxonomy" id="1314780"/>
    <lineage>
        <taxon>Eukaryota</taxon>
        <taxon>Fungi</taxon>
        <taxon>Dikarya</taxon>
        <taxon>Ascomycota</taxon>
        <taxon>Pezizomycotina</taxon>
        <taxon>Dothideomycetes</taxon>
        <taxon>Dothideomycetidae</taxon>
        <taxon>Capnodiales</taxon>
        <taxon>Piedraiaceae</taxon>
        <taxon>Piedraia</taxon>
    </lineage>
</organism>
<feature type="coiled-coil region" evidence="1">
    <location>
        <begin position="93"/>
        <end position="120"/>
    </location>
</feature>
<reference evidence="3" key="1">
    <citation type="journal article" date="2020" name="Stud. Mycol.">
        <title>101 Dothideomycetes genomes: a test case for predicting lifestyles and emergence of pathogens.</title>
        <authorList>
            <person name="Haridas S."/>
            <person name="Albert R."/>
            <person name="Binder M."/>
            <person name="Bloem J."/>
            <person name="Labutti K."/>
            <person name="Salamov A."/>
            <person name="Andreopoulos B."/>
            <person name="Baker S."/>
            <person name="Barry K."/>
            <person name="Bills G."/>
            <person name="Bluhm B."/>
            <person name="Cannon C."/>
            <person name="Castanera R."/>
            <person name="Culley D."/>
            <person name="Daum C."/>
            <person name="Ezra D."/>
            <person name="Gonzalez J."/>
            <person name="Henrissat B."/>
            <person name="Kuo A."/>
            <person name="Liang C."/>
            <person name="Lipzen A."/>
            <person name="Lutzoni F."/>
            <person name="Magnuson J."/>
            <person name="Mondo S."/>
            <person name="Nolan M."/>
            <person name="Ohm R."/>
            <person name="Pangilinan J."/>
            <person name="Park H.-J."/>
            <person name="Ramirez L."/>
            <person name="Alfaro M."/>
            <person name="Sun H."/>
            <person name="Tritt A."/>
            <person name="Yoshinaga Y."/>
            <person name="Zwiers L.-H."/>
            <person name="Turgeon B."/>
            <person name="Goodwin S."/>
            <person name="Spatafora J."/>
            <person name="Crous P."/>
            <person name="Grigoriev I."/>
        </authorList>
    </citation>
    <scope>NUCLEOTIDE SEQUENCE</scope>
    <source>
        <strain evidence="3">CBS 480.64</strain>
    </source>
</reference>
<keyword evidence="4" id="KW-1185">Reference proteome</keyword>
<keyword evidence="1" id="KW-0175">Coiled coil</keyword>
<accession>A0A6A7BVF7</accession>
<dbReference type="Proteomes" id="UP000799421">
    <property type="component" value="Unassembled WGS sequence"/>
</dbReference>
<evidence type="ECO:0000313" key="3">
    <source>
        <dbReference type="EMBL" id="KAF2859190.1"/>
    </source>
</evidence>
<feature type="compositionally biased region" description="Basic and acidic residues" evidence="2">
    <location>
        <begin position="62"/>
        <end position="71"/>
    </location>
</feature>
<dbReference type="AlphaFoldDB" id="A0A6A7BVF7"/>
<gene>
    <name evidence="3" type="ORF">K470DRAFT_288459</name>
</gene>
<evidence type="ECO:0000256" key="2">
    <source>
        <dbReference type="SAM" id="MobiDB-lite"/>
    </source>
</evidence>
<evidence type="ECO:0000256" key="1">
    <source>
        <dbReference type="SAM" id="Coils"/>
    </source>
</evidence>
<protein>
    <submittedName>
        <fullName evidence="3">Uncharacterized protein</fullName>
    </submittedName>
</protein>
<dbReference type="EMBL" id="MU005996">
    <property type="protein sequence ID" value="KAF2859190.1"/>
    <property type="molecule type" value="Genomic_DNA"/>
</dbReference>